<feature type="compositionally biased region" description="Basic residues" evidence="1">
    <location>
        <begin position="98"/>
        <end position="113"/>
    </location>
</feature>
<accession>A0A9Q5I2E9</accession>
<feature type="region of interest" description="Disordered" evidence="1">
    <location>
        <begin position="88"/>
        <end position="125"/>
    </location>
</feature>
<dbReference type="AlphaFoldDB" id="A0A9Q5I2E9"/>
<evidence type="ECO:0000313" key="3">
    <source>
        <dbReference type="Proteomes" id="UP000757232"/>
    </source>
</evidence>
<dbReference type="EMBL" id="LNZH02000138">
    <property type="protein sequence ID" value="OCB90269.1"/>
    <property type="molecule type" value="Genomic_DNA"/>
</dbReference>
<dbReference type="Proteomes" id="UP000757232">
    <property type="component" value="Unassembled WGS sequence"/>
</dbReference>
<sequence>MVLTRRMAKERTTAGANNGENNCDVSGTDPDTQVSGTKASMSPVTGVYGDEAKAFVNNHAPLHRGTMTNGAQTPQITTENRNIDTCAPATSPGESKRCRGRKITTSTKSRRAAAKSGGLNQVNDSDSLNGSTGMFSSSAPCIYGILHVLSFPDSLSGDRQLSRGQKRWRDEGDNNKENVTVPSQDTPPKRRARRRTAKAASGDILSNSSPSRHSAGIAEASNDEVFAYELLKLSGGGRNQNGMSPTPTNALVRSPEKKSISNGMTAVDNGVVRILLELFDLKKTEDRSEKPGVNNA</sequence>
<evidence type="ECO:0000313" key="2">
    <source>
        <dbReference type="EMBL" id="OCB90269.1"/>
    </source>
</evidence>
<protein>
    <submittedName>
        <fullName evidence="2">Uncharacterized protein</fullName>
    </submittedName>
</protein>
<organism evidence="2 3">
    <name type="scientific">Sanghuangporus baumii</name>
    <name type="common">Phellinus baumii</name>
    <dbReference type="NCBI Taxonomy" id="108892"/>
    <lineage>
        <taxon>Eukaryota</taxon>
        <taxon>Fungi</taxon>
        <taxon>Dikarya</taxon>
        <taxon>Basidiomycota</taxon>
        <taxon>Agaricomycotina</taxon>
        <taxon>Agaricomycetes</taxon>
        <taxon>Hymenochaetales</taxon>
        <taxon>Hymenochaetaceae</taxon>
        <taxon>Sanghuangporus</taxon>
    </lineage>
</organism>
<name>A0A9Q5I2E9_SANBA</name>
<feature type="compositionally biased region" description="Polar residues" evidence="1">
    <location>
        <begin position="14"/>
        <end position="40"/>
    </location>
</feature>
<feature type="region of interest" description="Disordered" evidence="1">
    <location>
        <begin position="1"/>
        <end position="40"/>
    </location>
</feature>
<keyword evidence="3" id="KW-1185">Reference proteome</keyword>
<reference evidence="2" key="1">
    <citation type="submission" date="2016-06" db="EMBL/GenBank/DDBJ databases">
        <title>Draft Genome sequence of the fungus Inonotus baumii.</title>
        <authorList>
            <person name="Zhu H."/>
            <person name="Lin W."/>
        </authorList>
    </citation>
    <scope>NUCLEOTIDE SEQUENCE</scope>
    <source>
        <strain evidence="2">821</strain>
    </source>
</reference>
<proteinExistence type="predicted"/>
<feature type="region of interest" description="Disordered" evidence="1">
    <location>
        <begin position="154"/>
        <end position="217"/>
    </location>
</feature>
<gene>
    <name evidence="2" type="ORF">A7U60_g2559</name>
</gene>
<comment type="caution">
    <text evidence="2">The sequence shown here is derived from an EMBL/GenBank/DDBJ whole genome shotgun (WGS) entry which is preliminary data.</text>
</comment>
<evidence type="ECO:0000256" key="1">
    <source>
        <dbReference type="SAM" id="MobiDB-lite"/>
    </source>
</evidence>
<feature type="compositionally biased region" description="Basic and acidic residues" evidence="1">
    <location>
        <begin position="167"/>
        <end position="176"/>
    </location>
</feature>